<protein>
    <submittedName>
        <fullName evidence="2">Uncharacterized protein</fullName>
    </submittedName>
</protein>
<proteinExistence type="predicted"/>
<comment type="caution">
    <text evidence="2">The sequence shown here is derived from an EMBL/GenBank/DDBJ whole genome shotgun (WGS) entry which is preliminary data.</text>
</comment>
<evidence type="ECO:0000313" key="3">
    <source>
        <dbReference type="Proteomes" id="UP001159405"/>
    </source>
</evidence>
<dbReference type="EMBL" id="CALNXK010000775">
    <property type="protein sequence ID" value="CAH3189872.1"/>
    <property type="molecule type" value="Genomic_DNA"/>
</dbReference>
<dbReference type="Proteomes" id="UP001159405">
    <property type="component" value="Unassembled WGS sequence"/>
</dbReference>
<accession>A0ABN8SDT7</accession>
<sequence length="177" mass="19955">MTQDDEPDSSLKHHILCSFFEINYPQIVAASALNLGLVFWFHLFQNGGFISPRWFPPSFQGMMVVAPRSFPLRFNRTGVVLQDSFQGDVITMLCRFTVEDADCSQGLQCSLVYLTYIYRLVKVCRTPVEVNVSSWPVDKQCCRNRESSPKGGGVYGGSPQSKPVVRRIAKMKAGIFF</sequence>
<evidence type="ECO:0000256" key="1">
    <source>
        <dbReference type="SAM" id="Phobius"/>
    </source>
</evidence>
<keyword evidence="1" id="KW-0472">Membrane</keyword>
<keyword evidence="3" id="KW-1185">Reference proteome</keyword>
<feature type="transmembrane region" description="Helical" evidence="1">
    <location>
        <begin position="24"/>
        <end position="44"/>
    </location>
</feature>
<name>A0ABN8SDT7_9CNID</name>
<keyword evidence="1" id="KW-0812">Transmembrane</keyword>
<organism evidence="2 3">
    <name type="scientific">Porites lobata</name>
    <dbReference type="NCBI Taxonomy" id="104759"/>
    <lineage>
        <taxon>Eukaryota</taxon>
        <taxon>Metazoa</taxon>
        <taxon>Cnidaria</taxon>
        <taxon>Anthozoa</taxon>
        <taxon>Hexacorallia</taxon>
        <taxon>Scleractinia</taxon>
        <taxon>Fungiina</taxon>
        <taxon>Poritidae</taxon>
        <taxon>Porites</taxon>
    </lineage>
</organism>
<reference evidence="2 3" key="1">
    <citation type="submission" date="2022-05" db="EMBL/GenBank/DDBJ databases">
        <authorList>
            <consortium name="Genoscope - CEA"/>
            <person name="William W."/>
        </authorList>
    </citation>
    <scope>NUCLEOTIDE SEQUENCE [LARGE SCALE GENOMIC DNA]</scope>
</reference>
<keyword evidence="1" id="KW-1133">Transmembrane helix</keyword>
<gene>
    <name evidence="2" type="ORF">PLOB_00044885</name>
</gene>
<evidence type="ECO:0000313" key="2">
    <source>
        <dbReference type="EMBL" id="CAH3189872.1"/>
    </source>
</evidence>